<evidence type="ECO:0000313" key="3">
    <source>
        <dbReference type="Proteomes" id="UP000749646"/>
    </source>
</evidence>
<feature type="region of interest" description="Disordered" evidence="1">
    <location>
        <begin position="71"/>
        <end position="93"/>
    </location>
</feature>
<dbReference type="Proteomes" id="UP000749646">
    <property type="component" value="Unassembled WGS sequence"/>
</dbReference>
<dbReference type="OrthoDB" id="2375664at2759"/>
<reference evidence="2" key="1">
    <citation type="journal article" date="2020" name="Fungal Divers.">
        <title>Resolving the Mortierellaceae phylogeny through synthesis of multi-gene phylogenetics and phylogenomics.</title>
        <authorList>
            <person name="Vandepol N."/>
            <person name="Liber J."/>
            <person name="Desiro A."/>
            <person name="Na H."/>
            <person name="Kennedy M."/>
            <person name="Barry K."/>
            <person name="Grigoriev I.V."/>
            <person name="Miller A.N."/>
            <person name="O'Donnell K."/>
            <person name="Stajich J.E."/>
            <person name="Bonito G."/>
        </authorList>
    </citation>
    <scope>NUCLEOTIDE SEQUENCE</scope>
    <source>
        <strain evidence="2">MES-2147</strain>
    </source>
</reference>
<evidence type="ECO:0000313" key="2">
    <source>
        <dbReference type="EMBL" id="KAF9983579.1"/>
    </source>
</evidence>
<evidence type="ECO:0000256" key="1">
    <source>
        <dbReference type="SAM" id="MobiDB-lite"/>
    </source>
</evidence>
<dbReference type="EMBL" id="JAAAHW010003465">
    <property type="protein sequence ID" value="KAF9983579.1"/>
    <property type="molecule type" value="Genomic_DNA"/>
</dbReference>
<comment type="caution">
    <text evidence="2">The sequence shown here is derived from an EMBL/GenBank/DDBJ whole genome shotgun (WGS) entry which is preliminary data.</text>
</comment>
<feature type="region of interest" description="Disordered" evidence="1">
    <location>
        <begin position="311"/>
        <end position="348"/>
    </location>
</feature>
<name>A0A9P6M9V4_9FUNG</name>
<dbReference type="AlphaFoldDB" id="A0A9P6M9V4"/>
<accession>A0A9P6M9V4</accession>
<sequence length="428" mass="48861">MIFTALGAVISHNPGIQELEWGTYSHINIRDFVELVLKRTNRHLKKLSISGDFNGQEWQVIEYLINANGKRLQQPPEHEQQKQERRLGQPAMTQGLQEDGSIIGAESTSRKIFGTTALDNNNGGDGGCELEELNLSSKSYNMTTLLLDMRALCDLPGLLPIRSLTLLEFRTMPSNGSLLEILRKCPNLEKLCVSFDMSSTLLDDTSRDVFSEYNLGFSFFLGLPIYEQHDFVKVIRLPHLEEFRARSVPLAAAHLIMEGGWICKGLEVLEIFVLVPKLAQILWIQNDWWSRTRLEIDAVVKDLNKNEDNNNNAIYVKGTTKKRKRNPPEEDDDDDDEPRHPHQAQKLNPKQFTKQIQIRVCEMIGCLTRLRELRIEGKGSVWVDSSQWDCLELTLETGLDRLAPLQQNLEKLVVSALDERLCGRREVE</sequence>
<keyword evidence="3" id="KW-1185">Reference proteome</keyword>
<organism evidence="2 3">
    <name type="scientific">Modicella reniformis</name>
    <dbReference type="NCBI Taxonomy" id="1440133"/>
    <lineage>
        <taxon>Eukaryota</taxon>
        <taxon>Fungi</taxon>
        <taxon>Fungi incertae sedis</taxon>
        <taxon>Mucoromycota</taxon>
        <taxon>Mortierellomycotina</taxon>
        <taxon>Mortierellomycetes</taxon>
        <taxon>Mortierellales</taxon>
        <taxon>Mortierellaceae</taxon>
        <taxon>Modicella</taxon>
    </lineage>
</organism>
<gene>
    <name evidence="2" type="ORF">BGZ65_001643</name>
</gene>
<feature type="compositionally biased region" description="Basic and acidic residues" evidence="1">
    <location>
        <begin position="76"/>
        <end position="87"/>
    </location>
</feature>
<protein>
    <submittedName>
        <fullName evidence="2">Uncharacterized protein</fullName>
    </submittedName>
</protein>
<proteinExistence type="predicted"/>